<sequence>MKCRLWFSFQKKSGNVDGSVPPNIEVQNFRKSRPGSWLKNIVIWSFGNPLPRGSWKLVGLGTDSATRGLQNRLRAQVAIDYCSSWNGLHCPSRVTWSKSSSSTKWLAEGAYLVPTRNPFSVVFYPSYITDLHLCLSSRPISAGQPSSSRLPHTVSRLNSSSFCFTYTPALRLIGRRPHLPALLSTCSPVSILECSNRAKRERALTDSRVPPGFSRNSGGPQAPPP</sequence>
<dbReference type="GeneID" id="85436128"/>
<reference evidence="2" key="1">
    <citation type="submission" date="2021-06" db="EMBL/GenBank/DDBJ databases">
        <title>Comparative genomics, transcriptomics and evolutionary studies reveal genomic signatures of adaptation to plant cell wall in hemibiotrophic fungi.</title>
        <authorList>
            <consortium name="DOE Joint Genome Institute"/>
            <person name="Baroncelli R."/>
            <person name="Diaz J.F."/>
            <person name="Benocci T."/>
            <person name="Peng M."/>
            <person name="Battaglia E."/>
            <person name="Haridas S."/>
            <person name="Andreopoulos W."/>
            <person name="Labutti K."/>
            <person name="Pangilinan J."/>
            <person name="Floch G.L."/>
            <person name="Makela M.R."/>
            <person name="Henrissat B."/>
            <person name="Grigoriev I.V."/>
            <person name="Crouch J.A."/>
            <person name="De Vries R.P."/>
            <person name="Sukno S.A."/>
            <person name="Thon M.R."/>
        </authorList>
    </citation>
    <scope>NUCLEOTIDE SEQUENCE</scope>
    <source>
        <strain evidence="2">CBS 125086</strain>
    </source>
</reference>
<proteinExistence type="predicted"/>
<dbReference type="Proteomes" id="UP001230504">
    <property type="component" value="Unassembled WGS sequence"/>
</dbReference>
<feature type="region of interest" description="Disordered" evidence="1">
    <location>
        <begin position="203"/>
        <end position="225"/>
    </location>
</feature>
<comment type="caution">
    <text evidence="2">The sequence shown here is derived from an EMBL/GenBank/DDBJ whole genome shotgun (WGS) entry which is preliminary data.</text>
</comment>
<evidence type="ECO:0000256" key="1">
    <source>
        <dbReference type="SAM" id="MobiDB-lite"/>
    </source>
</evidence>
<name>A0AAD8VBT0_9PEZI</name>
<gene>
    <name evidence="2" type="ORF">LY79DRAFT_256264</name>
</gene>
<keyword evidence="3" id="KW-1185">Reference proteome</keyword>
<evidence type="ECO:0000313" key="3">
    <source>
        <dbReference type="Proteomes" id="UP001230504"/>
    </source>
</evidence>
<protein>
    <submittedName>
        <fullName evidence="2">Uncharacterized protein</fullName>
    </submittedName>
</protein>
<dbReference type="RefSeq" id="XP_060419452.1">
    <property type="nucleotide sequence ID" value="XM_060551888.1"/>
</dbReference>
<evidence type="ECO:0000313" key="2">
    <source>
        <dbReference type="EMBL" id="KAK1598775.1"/>
    </source>
</evidence>
<dbReference type="AlphaFoldDB" id="A0AAD8VBT0"/>
<organism evidence="2 3">
    <name type="scientific">Colletotrichum navitas</name>
    <dbReference type="NCBI Taxonomy" id="681940"/>
    <lineage>
        <taxon>Eukaryota</taxon>
        <taxon>Fungi</taxon>
        <taxon>Dikarya</taxon>
        <taxon>Ascomycota</taxon>
        <taxon>Pezizomycotina</taxon>
        <taxon>Sordariomycetes</taxon>
        <taxon>Hypocreomycetidae</taxon>
        <taxon>Glomerellales</taxon>
        <taxon>Glomerellaceae</taxon>
        <taxon>Colletotrichum</taxon>
        <taxon>Colletotrichum graminicola species complex</taxon>
    </lineage>
</organism>
<dbReference type="EMBL" id="JAHLJV010000004">
    <property type="protein sequence ID" value="KAK1598775.1"/>
    <property type="molecule type" value="Genomic_DNA"/>
</dbReference>
<accession>A0AAD8VBT0</accession>